<keyword evidence="2" id="KW-1185">Reference proteome</keyword>
<dbReference type="EMBL" id="BGPR01003788">
    <property type="protein sequence ID" value="GBM92429.1"/>
    <property type="molecule type" value="Genomic_DNA"/>
</dbReference>
<gene>
    <name evidence="1" type="ORF">AVEN_81045_1</name>
</gene>
<proteinExistence type="predicted"/>
<reference evidence="1 2" key="1">
    <citation type="journal article" date="2019" name="Sci. Rep.">
        <title>Orb-weaving spider Araneus ventricosus genome elucidates the spidroin gene catalogue.</title>
        <authorList>
            <person name="Kono N."/>
            <person name="Nakamura H."/>
            <person name="Ohtoshi R."/>
            <person name="Moran D.A.P."/>
            <person name="Shinohara A."/>
            <person name="Yoshida Y."/>
            <person name="Fujiwara M."/>
            <person name="Mori M."/>
            <person name="Tomita M."/>
            <person name="Arakawa K."/>
        </authorList>
    </citation>
    <scope>NUCLEOTIDE SEQUENCE [LARGE SCALE GENOMIC DNA]</scope>
</reference>
<name>A0A4Y2JSK1_ARAVE</name>
<accession>A0A4Y2JSK1</accession>
<dbReference type="AlphaFoldDB" id="A0A4Y2JSK1"/>
<dbReference type="Proteomes" id="UP000499080">
    <property type="component" value="Unassembled WGS sequence"/>
</dbReference>
<organism evidence="1 2">
    <name type="scientific">Araneus ventricosus</name>
    <name type="common">Orbweaver spider</name>
    <name type="synonym">Epeira ventricosa</name>
    <dbReference type="NCBI Taxonomy" id="182803"/>
    <lineage>
        <taxon>Eukaryota</taxon>
        <taxon>Metazoa</taxon>
        <taxon>Ecdysozoa</taxon>
        <taxon>Arthropoda</taxon>
        <taxon>Chelicerata</taxon>
        <taxon>Arachnida</taxon>
        <taxon>Araneae</taxon>
        <taxon>Araneomorphae</taxon>
        <taxon>Entelegynae</taxon>
        <taxon>Araneoidea</taxon>
        <taxon>Araneidae</taxon>
        <taxon>Araneus</taxon>
    </lineage>
</organism>
<sequence>MQEIYSRQAVFFPVYTHFSDVLKRERTGFSQSSTNTSESKMAWNTTHWESSYSLCASRSLQFAWSYIRYMSSNYSNLLLRTWNVASQQGDVDLAKNVDATGESSMRRLVHRDKVRYPSATLVSEIDWRPAARLCRTLPVSINDVYQVRIIGLDVGSLPYCTRKFRCTWVSDFVSMNQTTH</sequence>
<evidence type="ECO:0000313" key="1">
    <source>
        <dbReference type="EMBL" id="GBM92429.1"/>
    </source>
</evidence>
<comment type="caution">
    <text evidence="1">The sequence shown here is derived from an EMBL/GenBank/DDBJ whole genome shotgun (WGS) entry which is preliminary data.</text>
</comment>
<protein>
    <submittedName>
        <fullName evidence="1">Uncharacterized protein</fullName>
    </submittedName>
</protein>
<evidence type="ECO:0000313" key="2">
    <source>
        <dbReference type="Proteomes" id="UP000499080"/>
    </source>
</evidence>